<dbReference type="InterPro" id="IPR054470">
    <property type="entry name" value="FIMAH_dom"/>
</dbReference>
<dbReference type="AlphaFoldDB" id="X1T5H7"/>
<accession>X1T5H7</accession>
<gene>
    <name evidence="2" type="ORF">S12H4_35670</name>
</gene>
<organism evidence="2">
    <name type="scientific">marine sediment metagenome</name>
    <dbReference type="NCBI Taxonomy" id="412755"/>
    <lineage>
        <taxon>unclassified sequences</taxon>
        <taxon>metagenomes</taxon>
        <taxon>ecological metagenomes</taxon>
    </lineage>
</organism>
<name>X1T5H7_9ZZZZ</name>
<proteinExistence type="predicted"/>
<protein>
    <recommendedName>
        <fullName evidence="1">FIMAH domain-containing protein</fullName>
    </recommendedName>
</protein>
<dbReference type="Pfam" id="PF22888">
    <property type="entry name" value="FIMAH"/>
    <property type="match status" value="1"/>
</dbReference>
<reference evidence="2" key="1">
    <citation type="journal article" date="2014" name="Front. Microbiol.">
        <title>High frequency of phylogenetically diverse reductive dehalogenase-homologous genes in deep subseafloor sedimentary metagenomes.</title>
        <authorList>
            <person name="Kawai M."/>
            <person name="Futagami T."/>
            <person name="Toyoda A."/>
            <person name="Takaki Y."/>
            <person name="Nishi S."/>
            <person name="Hori S."/>
            <person name="Arai W."/>
            <person name="Tsubouchi T."/>
            <person name="Morono Y."/>
            <person name="Uchiyama I."/>
            <person name="Ito T."/>
            <person name="Fujiyama A."/>
            <person name="Inagaki F."/>
            <person name="Takami H."/>
        </authorList>
    </citation>
    <scope>NUCLEOTIDE SEQUENCE</scope>
    <source>
        <strain evidence="2">Expedition CK06-06</strain>
    </source>
</reference>
<feature type="domain" description="FIMAH" evidence="1">
    <location>
        <begin position="58"/>
        <end position="119"/>
    </location>
</feature>
<comment type="caution">
    <text evidence="2">The sequence shown here is derived from an EMBL/GenBank/DDBJ whole genome shotgun (WGS) entry which is preliminary data.</text>
</comment>
<evidence type="ECO:0000259" key="1">
    <source>
        <dbReference type="Pfam" id="PF22888"/>
    </source>
</evidence>
<evidence type="ECO:0000313" key="2">
    <source>
        <dbReference type="EMBL" id="GAJ00459.1"/>
    </source>
</evidence>
<feature type="non-terminal residue" evidence="2">
    <location>
        <position position="1"/>
    </location>
</feature>
<dbReference type="EMBL" id="BARW01021202">
    <property type="protein sequence ID" value="GAJ00459.1"/>
    <property type="molecule type" value="Genomic_DNA"/>
</dbReference>
<sequence>DDLGDACDPDDDNDGVLNVNDDCQLEDATGFDADSDGCIDTLDDLPQVIETLPDDVLSDEIENSIVSKIDNAMKSIDKEKDEAAINILQAFINQVEAQRGKKISEETADMLIAYANNVIVEIGTG</sequence>